<dbReference type="RefSeq" id="WP_245995939.1">
    <property type="nucleotide sequence ID" value="NZ_QTTN01000009.1"/>
</dbReference>
<reference evidence="2 3" key="1">
    <citation type="submission" date="2018-08" db="EMBL/GenBank/DDBJ databases">
        <title>Genomic Encyclopedia of Type Strains, Phase III (KMG-III): the genomes of soil and plant-associated and newly described type strains.</title>
        <authorList>
            <person name="Whitman W."/>
        </authorList>
    </citation>
    <scope>NUCLEOTIDE SEQUENCE [LARGE SCALE GENOMIC DNA]</scope>
    <source>
        <strain evidence="2 3">CGMCC 1.10966</strain>
    </source>
</reference>
<sequence length="481" mass="52625">MNRTTKLSATFALIMAAAVTVSACGSSNNAENAASTTNANEPVATNATEPAATNDTTQTEPAQTAPEVDVEITVWDKPHADDLDKAFKESQFAVFEAKYPHIKVKHVEQTKEKEREQFMTAVAGGEQPDAYLNPYPDMESYIAQGIPADITDLWNSFEDKASYLPSSLNAATVDGKIYGVPNSMYVTGLMYNKQMFADAGIDPAAALKDWDSFGAAAQKLTNPGKGTYGYAILGMDWADWFFEYYVWQAGGDLTEKAADGTAKPAFTSDAVVKALQYYKDLKFKYQATQKNVVQSLDDNQKDFYTGHAASMIAGSDWFGGLVSKGMDLNNIGFSALPAGPSGISPSQVGGNYWILNPKASPEKQKAAFTYATYFTSKEYLEATLQFAKENGIFPNLLYVRSDLDLSKYIEGMPADLVANVQAAANNTHLEYFLKARLSPYIVKPIQQVLLDEKTDPLTVLKAAQDLAQKEVFDKYNAELKK</sequence>
<dbReference type="Proteomes" id="UP000256304">
    <property type="component" value="Unassembled WGS sequence"/>
</dbReference>
<dbReference type="InterPro" id="IPR006059">
    <property type="entry name" value="SBP"/>
</dbReference>
<dbReference type="InterPro" id="IPR050490">
    <property type="entry name" value="Bact_solute-bd_prot1"/>
</dbReference>
<dbReference type="PANTHER" id="PTHR43649">
    <property type="entry name" value="ARABINOSE-BINDING PROTEIN-RELATED"/>
    <property type="match status" value="1"/>
</dbReference>
<accession>A0A3D9S5H8</accession>
<organism evidence="2 3">
    <name type="scientific">Paenibacillus taihuensis</name>
    <dbReference type="NCBI Taxonomy" id="1156355"/>
    <lineage>
        <taxon>Bacteria</taxon>
        <taxon>Bacillati</taxon>
        <taxon>Bacillota</taxon>
        <taxon>Bacilli</taxon>
        <taxon>Bacillales</taxon>
        <taxon>Paenibacillaceae</taxon>
        <taxon>Paenibacillus</taxon>
    </lineage>
</organism>
<protein>
    <submittedName>
        <fullName evidence="2">ABC-type glycerol-3-phosphate transport system substrate-binding protein</fullName>
    </submittedName>
</protein>
<evidence type="ECO:0000313" key="2">
    <source>
        <dbReference type="EMBL" id="REE87483.1"/>
    </source>
</evidence>
<proteinExistence type="predicted"/>
<dbReference type="EMBL" id="QTTN01000009">
    <property type="protein sequence ID" value="REE87483.1"/>
    <property type="molecule type" value="Genomic_DNA"/>
</dbReference>
<dbReference type="Gene3D" id="3.40.190.10">
    <property type="entry name" value="Periplasmic binding protein-like II"/>
    <property type="match status" value="1"/>
</dbReference>
<keyword evidence="3" id="KW-1185">Reference proteome</keyword>
<dbReference type="Pfam" id="PF13416">
    <property type="entry name" value="SBP_bac_8"/>
    <property type="match status" value="1"/>
</dbReference>
<dbReference type="AlphaFoldDB" id="A0A3D9S5H8"/>
<name>A0A3D9S5H8_9BACL</name>
<dbReference type="SUPFAM" id="SSF53850">
    <property type="entry name" value="Periplasmic binding protein-like II"/>
    <property type="match status" value="1"/>
</dbReference>
<gene>
    <name evidence="2" type="ORF">A8990_109129</name>
</gene>
<feature type="chain" id="PRO_5038420466" evidence="1">
    <location>
        <begin position="24"/>
        <end position="481"/>
    </location>
</feature>
<comment type="caution">
    <text evidence="2">The sequence shown here is derived from an EMBL/GenBank/DDBJ whole genome shotgun (WGS) entry which is preliminary data.</text>
</comment>
<feature type="signal peptide" evidence="1">
    <location>
        <begin position="1"/>
        <end position="23"/>
    </location>
</feature>
<dbReference type="PANTHER" id="PTHR43649:SF16">
    <property type="entry name" value="SUGAR-BINDING LIPOPROTEIN"/>
    <property type="match status" value="1"/>
</dbReference>
<keyword evidence="1" id="KW-0732">Signal</keyword>
<evidence type="ECO:0000256" key="1">
    <source>
        <dbReference type="SAM" id="SignalP"/>
    </source>
</evidence>
<dbReference type="PROSITE" id="PS51257">
    <property type="entry name" value="PROKAR_LIPOPROTEIN"/>
    <property type="match status" value="1"/>
</dbReference>
<evidence type="ECO:0000313" key="3">
    <source>
        <dbReference type="Proteomes" id="UP000256304"/>
    </source>
</evidence>